<organism evidence="2 3">
    <name type="scientific">Eumeta variegata</name>
    <name type="common">Bagworm moth</name>
    <name type="synonym">Eumeta japonica</name>
    <dbReference type="NCBI Taxonomy" id="151549"/>
    <lineage>
        <taxon>Eukaryota</taxon>
        <taxon>Metazoa</taxon>
        <taxon>Ecdysozoa</taxon>
        <taxon>Arthropoda</taxon>
        <taxon>Hexapoda</taxon>
        <taxon>Insecta</taxon>
        <taxon>Pterygota</taxon>
        <taxon>Neoptera</taxon>
        <taxon>Endopterygota</taxon>
        <taxon>Lepidoptera</taxon>
        <taxon>Glossata</taxon>
        <taxon>Ditrysia</taxon>
        <taxon>Tineoidea</taxon>
        <taxon>Psychidae</taxon>
        <taxon>Oiketicinae</taxon>
        <taxon>Eumeta</taxon>
    </lineage>
</organism>
<sequence>MVETGDKPVGDLSPGQATTTLRKTERGFRDKMAKRDPYRKLLYLPVTVTSSVQPYLRNGHFRSFEDTPDKQTDTYKKLLRFACTRVLSRPSRQSEPPPAGRGGNTRHARRPASKKPNKIDAYRPKAARFMRICQT</sequence>
<feature type="compositionally biased region" description="Basic residues" evidence="1">
    <location>
        <begin position="104"/>
        <end position="116"/>
    </location>
</feature>
<keyword evidence="3" id="KW-1185">Reference proteome</keyword>
<feature type="region of interest" description="Disordered" evidence="1">
    <location>
        <begin position="1"/>
        <end position="32"/>
    </location>
</feature>
<protein>
    <submittedName>
        <fullName evidence="2">Uncharacterized protein</fullName>
    </submittedName>
</protein>
<dbReference type="Proteomes" id="UP000299102">
    <property type="component" value="Unassembled WGS sequence"/>
</dbReference>
<proteinExistence type="predicted"/>
<evidence type="ECO:0000256" key="1">
    <source>
        <dbReference type="SAM" id="MobiDB-lite"/>
    </source>
</evidence>
<feature type="compositionally biased region" description="Basic and acidic residues" evidence="1">
    <location>
        <begin position="22"/>
        <end position="32"/>
    </location>
</feature>
<feature type="region of interest" description="Disordered" evidence="1">
    <location>
        <begin position="86"/>
        <end position="121"/>
    </location>
</feature>
<comment type="caution">
    <text evidence="2">The sequence shown here is derived from an EMBL/GenBank/DDBJ whole genome shotgun (WGS) entry which is preliminary data.</text>
</comment>
<gene>
    <name evidence="2" type="ORF">EVAR_4101_1</name>
</gene>
<reference evidence="2 3" key="1">
    <citation type="journal article" date="2019" name="Commun. Biol.">
        <title>The bagworm genome reveals a unique fibroin gene that provides high tensile strength.</title>
        <authorList>
            <person name="Kono N."/>
            <person name="Nakamura H."/>
            <person name="Ohtoshi R."/>
            <person name="Tomita M."/>
            <person name="Numata K."/>
            <person name="Arakawa K."/>
        </authorList>
    </citation>
    <scope>NUCLEOTIDE SEQUENCE [LARGE SCALE GENOMIC DNA]</scope>
</reference>
<accession>A0A4C1T6Z7</accession>
<evidence type="ECO:0000313" key="2">
    <source>
        <dbReference type="EMBL" id="GBP09248.1"/>
    </source>
</evidence>
<name>A0A4C1T6Z7_EUMVA</name>
<dbReference type="EMBL" id="BGZK01000034">
    <property type="protein sequence ID" value="GBP09248.1"/>
    <property type="molecule type" value="Genomic_DNA"/>
</dbReference>
<evidence type="ECO:0000313" key="3">
    <source>
        <dbReference type="Proteomes" id="UP000299102"/>
    </source>
</evidence>
<dbReference type="AlphaFoldDB" id="A0A4C1T6Z7"/>